<feature type="region of interest" description="Disordered" evidence="1">
    <location>
        <begin position="21"/>
        <end position="53"/>
    </location>
</feature>
<feature type="region of interest" description="Disordered" evidence="1">
    <location>
        <begin position="90"/>
        <end position="191"/>
    </location>
</feature>
<dbReference type="Proteomes" id="UP000005239">
    <property type="component" value="Unassembled WGS sequence"/>
</dbReference>
<dbReference type="EnsemblMetazoa" id="PPA16141.1">
    <property type="protein sequence ID" value="PPA16141.1"/>
    <property type="gene ID" value="WBGene00105695"/>
</dbReference>
<gene>
    <name evidence="2" type="primary">WBGene00105695</name>
</gene>
<feature type="compositionally biased region" description="Basic and acidic residues" evidence="1">
    <location>
        <begin position="96"/>
        <end position="105"/>
    </location>
</feature>
<proteinExistence type="predicted"/>
<evidence type="ECO:0000313" key="3">
    <source>
        <dbReference type="Proteomes" id="UP000005239"/>
    </source>
</evidence>
<organism evidence="2 3">
    <name type="scientific">Pristionchus pacificus</name>
    <name type="common">Parasitic nematode worm</name>
    <dbReference type="NCBI Taxonomy" id="54126"/>
    <lineage>
        <taxon>Eukaryota</taxon>
        <taxon>Metazoa</taxon>
        <taxon>Ecdysozoa</taxon>
        <taxon>Nematoda</taxon>
        <taxon>Chromadorea</taxon>
        <taxon>Rhabditida</taxon>
        <taxon>Rhabditina</taxon>
        <taxon>Diplogasteromorpha</taxon>
        <taxon>Diplogasteroidea</taxon>
        <taxon>Neodiplogasteridae</taxon>
        <taxon>Pristionchus</taxon>
    </lineage>
</organism>
<feature type="compositionally biased region" description="Basic and acidic residues" evidence="1">
    <location>
        <begin position="113"/>
        <end position="135"/>
    </location>
</feature>
<evidence type="ECO:0000256" key="1">
    <source>
        <dbReference type="SAM" id="MobiDB-lite"/>
    </source>
</evidence>
<reference evidence="3" key="1">
    <citation type="journal article" date="2008" name="Nat. Genet.">
        <title>The Pristionchus pacificus genome provides a unique perspective on nematode lifestyle and parasitism.</title>
        <authorList>
            <person name="Dieterich C."/>
            <person name="Clifton S.W."/>
            <person name="Schuster L.N."/>
            <person name="Chinwalla A."/>
            <person name="Delehaunty K."/>
            <person name="Dinkelacker I."/>
            <person name="Fulton L."/>
            <person name="Fulton R."/>
            <person name="Godfrey J."/>
            <person name="Minx P."/>
            <person name="Mitreva M."/>
            <person name="Roeseler W."/>
            <person name="Tian H."/>
            <person name="Witte H."/>
            <person name="Yang S.P."/>
            <person name="Wilson R.K."/>
            <person name="Sommer R.J."/>
        </authorList>
    </citation>
    <scope>NUCLEOTIDE SEQUENCE [LARGE SCALE GENOMIC DNA]</scope>
    <source>
        <strain evidence="3">PS312</strain>
    </source>
</reference>
<name>A0A8R1YDT7_PRIPA</name>
<keyword evidence="3" id="KW-1185">Reference proteome</keyword>
<reference evidence="2" key="2">
    <citation type="submission" date="2022-06" db="UniProtKB">
        <authorList>
            <consortium name="EnsemblMetazoa"/>
        </authorList>
    </citation>
    <scope>IDENTIFICATION</scope>
    <source>
        <strain evidence="2">PS312</strain>
    </source>
</reference>
<protein>
    <submittedName>
        <fullName evidence="2">Uncharacterized protein</fullName>
    </submittedName>
</protein>
<sequence>GRRRGRGRMKNPSLHFMCSLVGQSDQRSRKMKRRSEQEKLMGRGYGKKTREKTGRVVRNTGRRLIISRNISSRDERTRVMKRLLPVFRALTGKGGGRRDASDERKGGRRRSRDGRLDGRRRSRADRQRRMEKEEGGLMMQAESKEEEEEGGRRINKMRPSGLTLSYHWDHGRQRKNDTTSNSDTLGKDGIG</sequence>
<evidence type="ECO:0000313" key="2">
    <source>
        <dbReference type="EnsemblMetazoa" id="PPA16141.1"/>
    </source>
</evidence>
<dbReference type="AlphaFoldDB" id="A0A8R1YDT7"/>
<accession>A0A8R1YDT7</accession>
<feature type="compositionally biased region" description="Basic and acidic residues" evidence="1">
    <location>
        <begin position="167"/>
        <end position="177"/>
    </location>
</feature>